<sequence>MGGGVRIIAGTAGRVAIRVPKGETRPTTDFVRQAVFSRLGEVVEGARVLDLFAGSGALGLEALSRGGKECVFVDEGRASEQAIRANLQKSRLSGGRVVRADVHGWLRRERSSFDLVFADPPYCHSALDRDHLGAMFALEGFADRVAPDGFLIAEQSAREVTREAVGFELVDRREYGSSAILLYARRSDS</sequence>
<dbReference type="InterPro" id="IPR029063">
    <property type="entry name" value="SAM-dependent_MTases_sf"/>
</dbReference>
<dbReference type="PROSITE" id="PS00092">
    <property type="entry name" value="N6_MTASE"/>
    <property type="match status" value="1"/>
</dbReference>
<dbReference type="GO" id="GO:0003676">
    <property type="term" value="F:nucleic acid binding"/>
    <property type="evidence" value="ECO:0007669"/>
    <property type="project" value="InterPro"/>
</dbReference>
<dbReference type="SUPFAM" id="SSF53335">
    <property type="entry name" value="S-adenosyl-L-methionine-dependent methyltransferases"/>
    <property type="match status" value="1"/>
</dbReference>
<comment type="caution">
    <text evidence="3">The sequence shown here is derived from an EMBL/GenBank/DDBJ whole genome shotgun (WGS) entry which is preliminary data.</text>
</comment>
<dbReference type="InterPro" id="IPR002052">
    <property type="entry name" value="DNA_methylase_N6_adenine_CS"/>
</dbReference>
<dbReference type="AlphaFoldDB" id="A0A934RAE0"/>
<evidence type="ECO:0000313" key="4">
    <source>
        <dbReference type="Proteomes" id="UP000658278"/>
    </source>
</evidence>
<evidence type="ECO:0000256" key="1">
    <source>
        <dbReference type="ARBA" id="ARBA00022603"/>
    </source>
</evidence>
<dbReference type="GO" id="GO:0052913">
    <property type="term" value="F:16S rRNA (guanine(966)-N(2))-methyltransferase activity"/>
    <property type="evidence" value="ECO:0007669"/>
    <property type="project" value="UniProtKB-EC"/>
</dbReference>
<keyword evidence="1 3" id="KW-0489">Methyltransferase</keyword>
<dbReference type="CDD" id="cd02440">
    <property type="entry name" value="AdoMet_MTases"/>
    <property type="match status" value="1"/>
</dbReference>
<protein>
    <submittedName>
        <fullName evidence="3">16S rRNA (Guanine(966)-N(2))-methyltransferase RsmD</fullName>
        <ecNumber evidence="3">2.1.1.171</ecNumber>
    </submittedName>
</protein>
<reference evidence="3" key="1">
    <citation type="submission" date="2021-01" db="EMBL/GenBank/DDBJ databases">
        <title>Modified the classification status of verrucomicrobia.</title>
        <authorList>
            <person name="Feng X."/>
        </authorList>
    </citation>
    <scope>NUCLEOTIDE SEQUENCE</scope>
    <source>
        <strain evidence="3">KCTC 22201</strain>
    </source>
</reference>
<dbReference type="EC" id="2.1.1.171" evidence="3"/>
<dbReference type="PANTHER" id="PTHR43542">
    <property type="entry name" value="METHYLTRANSFERASE"/>
    <property type="match status" value="1"/>
</dbReference>
<keyword evidence="4" id="KW-1185">Reference proteome</keyword>
<proteinExistence type="predicted"/>
<dbReference type="PIRSF" id="PIRSF004553">
    <property type="entry name" value="CHP00095"/>
    <property type="match status" value="1"/>
</dbReference>
<accession>A0A934RAE0</accession>
<dbReference type="Pfam" id="PF03602">
    <property type="entry name" value="Cons_hypoth95"/>
    <property type="match status" value="1"/>
</dbReference>
<dbReference type="EMBL" id="JAENII010000002">
    <property type="protein sequence ID" value="MBK1826138.1"/>
    <property type="molecule type" value="Genomic_DNA"/>
</dbReference>
<dbReference type="InterPro" id="IPR004398">
    <property type="entry name" value="RNA_MeTrfase_RsmD"/>
</dbReference>
<name>A0A934RAE0_9BACT</name>
<keyword evidence="2 3" id="KW-0808">Transferase</keyword>
<gene>
    <name evidence="3" type="primary">rsmD</name>
    <name evidence="3" type="ORF">JIN81_03845</name>
</gene>
<dbReference type="NCBIfam" id="TIGR00095">
    <property type="entry name" value="16S rRNA (guanine(966)-N(2))-methyltransferase RsmD"/>
    <property type="match status" value="1"/>
</dbReference>
<dbReference type="Proteomes" id="UP000658278">
    <property type="component" value="Unassembled WGS sequence"/>
</dbReference>
<evidence type="ECO:0000313" key="3">
    <source>
        <dbReference type="EMBL" id="MBK1826138.1"/>
    </source>
</evidence>
<dbReference type="Gene3D" id="3.40.50.150">
    <property type="entry name" value="Vaccinia Virus protein VP39"/>
    <property type="match status" value="1"/>
</dbReference>
<dbReference type="PANTHER" id="PTHR43542:SF1">
    <property type="entry name" value="METHYLTRANSFERASE"/>
    <property type="match status" value="1"/>
</dbReference>
<evidence type="ECO:0000256" key="2">
    <source>
        <dbReference type="ARBA" id="ARBA00022679"/>
    </source>
</evidence>
<organism evidence="3 4">
    <name type="scientific">Haloferula rosea</name>
    <dbReference type="NCBI Taxonomy" id="490093"/>
    <lineage>
        <taxon>Bacteria</taxon>
        <taxon>Pseudomonadati</taxon>
        <taxon>Verrucomicrobiota</taxon>
        <taxon>Verrucomicrobiia</taxon>
        <taxon>Verrucomicrobiales</taxon>
        <taxon>Verrucomicrobiaceae</taxon>
        <taxon>Haloferula</taxon>
    </lineage>
</organism>